<protein>
    <submittedName>
        <fullName evidence="1">DUF2141 domain-containing protein</fullName>
    </submittedName>
</protein>
<evidence type="ECO:0000313" key="2">
    <source>
        <dbReference type="Proteomes" id="UP000252289"/>
    </source>
</evidence>
<dbReference type="InterPro" id="IPR018673">
    <property type="entry name" value="DUF2141"/>
</dbReference>
<evidence type="ECO:0000313" key="1">
    <source>
        <dbReference type="EMBL" id="RCL84358.1"/>
    </source>
</evidence>
<accession>A0A368EKT2</accession>
<name>A0A368EKT2_9PROT</name>
<reference evidence="1 2" key="1">
    <citation type="journal article" date="2018" name="Microbiome">
        <title>Fine metagenomic profile of the Mediterranean stratified and mixed water columns revealed by assembly and recruitment.</title>
        <authorList>
            <person name="Haro-Moreno J.M."/>
            <person name="Lopez-Perez M."/>
            <person name="De La Torre J.R."/>
            <person name="Picazo A."/>
            <person name="Camacho A."/>
            <person name="Rodriguez-Valera F."/>
        </authorList>
    </citation>
    <scope>NUCLEOTIDE SEQUENCE [LARGE SCALE GENOMIC DNA]</scope>
    <source>
        <strain evidence="1">MED-G50</strain>
    </source>
</reference>
<comment type="caution">
    <text evidence="1">The sequence shown here is derived from an EMBL/GenBank/DDBJ whole genome shotgun (WGS) entry which is preliminary data.</text>
</comment>
<dbReference type="Pfam" id="PF09912">
    <property type="entry name" value="DUF2141"/>
    <property type="match status" value="1"/>
</dbReference>
<gene>
    <name evidence="1" type="ORF">DBW64_03785</name>
</gene>
<dbReference type="Proteomes" id="UP000252289">
    <property type="component" value="Unassembled WGS sequence"/>
</dbReference>
<organism evidence="1 2">
    <name type="scientific">PS1 clade bacterium</name>
    <dbReference type="NCBI Taxonomy" id="2175152"/>
    <lineage>
        <taxon>Bacteria</taxon>
        <taxon>Pseudomonadati</taxon>
        <taxon>Pseudomonadota</taxon>
        <taxon>Alphaproteobacteria</taxon>
        <taxon>PS1 clade</taxon>
    </lineage>
</organism>
<proteinExistence type="predicted"/>
<dbReference type="EMBL" id="QOQK01000015">
    <property type="protein sequence ID" value="RCL84358.1"/>
    <property type="molecule type" value="Genomic_DNA"/>
</dbReference>
<sequence>MKNYLSNYERFFWISLILSSLIFTTKSFSEEANLKINISNLEKPGVLYFSICRDQAGFEKTVKGEAKAKTCINSAEEIDLKNPEINFILHHGEYAITLFVDFNGNKEMDKNFLGIPKEPYGFSNNVIGKMSAPPFDQAKFLVAGPTMQNIELRIGIPKQD</sequence>
<dbReference type="AlphaFoldDB" id="A0A368EKT2"/>